<dbReference type="AlphaFoldDB" id="A0A2D2ATL4"/>
<dbReference type="Gene3D" id="3.40.710.10">
    <property type="entry name" value="DD-peptidase/beta-lactamase superfamily"/>
    <property type="match status" value="1"/>
</dbReference>
<dbReference type="PANTHER" id="PTHR46825">
    <property type="entry name" value="D-ALANYL-D-ALANINE-CARBOXYPEPTIDASE/ENDOPEPTIDASE AMPH"/>
    <property type="match status" value="1"/>
</dbReference>
<evidence type="ECO:0000313" key="3">
    <source>
        <dbReference type="Proteomes" id="UP000228945"/>
    </source>
</evidence>
<keyword evidence="2" id="KW-0378">Hydrolase</keyword>
<proteinExistence type="predicted"/>
<dbReference type="RefSeq" id="WP_099620562.1">
    <property type="nucleotide sequence ID" value="NZ_CP024201.1"/>
</dbReference>
<reference evidence="2 3" key="1">
    <citation type="submission" date="2017-10" db="EMBL/GenBank/DDBJ databases">
        <title>Genome sequence of Caulobacter mirabilis FWC38.</title>
        <authorList>
            <person name="Fiebig A."/>
            <person name="Crosson S."/>
        </authorList>
    </citation>
    <scope>NUCLEOTIDE SEQUENCE [LARGE SCALE GENOMIC DNA]</scope>
    <source>
        <strain evidence="2 3">FWC 38</strain>
    </source>
</reference>
<dbReference type="EMBL" id="CP024201">
    <property type="protein sequence ID" value="ATQ41305.1"/>
    <property type="molecule type" value="Genomic_DNA"/>
</dbReference>
<sequence>MTYDRRSLLIAATGAAMTAPAWVRAEAAEPTADPIPGILAATGQPALTWVGVGTKGVEASGFGGVRRIGAADKVAQDDLWHLGSNGKAMTAALYGRLVEAGRAKWGATVPELFPDLTIDPAWAKTTVEQLLGHRAGVEEESFMESGWLLAAHADRRPIREQRMDLARTILAKPPAGTPGAYAYANFNYVIVGAAMERILNQSWEDGIVTRLFKPLGIKSAGFGAPLGAQPWGHYLDEPVALGKPAKLTPVDPAGLADNPPALGPAGRIHMSMSDYARFARLFLARGDGVLKPETVERLVTPVPGAGQAYALGWIVIDKAPWAGGGPVLTHDGSNGMWHASTLVAPARGQALLVASNGPVETTAVLRLMQTLRRQRLPAAG</sequence>
<feature type="domain" description="Beta-lactamase-related" evidence="1">
    <location>
        <begin position="47"/>
        <end position="360"/>
    </location>
</feature>
<dbReference type="KEGG" id="cmb:CSW64_02190"/>
<protein>
    <submittedName>
        <fullName evidence="2">Serine hydrolase</fullName>
    </submittedName>
</protein>
<dbReference type="Pfam" id="PF00144">
    <property type="entry name" value="Beta-lactamase"/>
    <property type="match status" value="1"/>
</dbReference>
<accession>A0A2D2ATL4</accession>
<keyword evidence="3" id="KW-1185">Reference proteome</keyword>
<dbReference type="SUPFAM" id="SSF56601">
    <property type="entry name" value="beta-lactamase/transpeptidase-like"/>
    <property type="match status" value="1"/>
</dbReference>
<dbReference type="InterPro" id="IPR050491">
    <property type="entry name" value="AmpC-like"/>
</dbReference>
<dbReference type="PANTHER" id="PTHR46825:SF9">
    <property type="entry name" value="BETA-LACTAMASE-RELATED DOMAIN-CONTAINING PROTEIN"/>
    <property type="match status" value="1"/>
</dbReference>
<dbReference type="GO" id="GO:0016787">
    <property type="term" value="F:hydrolase activity"/>
    <property type="evidence" value="ECO:0007669"/>
    <property type="project" value="UniProtKB-KW"/>
</dbReference>
<dbReference type="InterPro" id="IPR001466">
    <property type="entry name" value="Beta-lactam-related"/>
</dbReference>
<name>A0A2D2ATL4_9CAUL</name>
<dbReference type="Proteomes" id="UP000228945">
    <property type="component" value="Chromosome"/>
</dbReference>
<dbReference type="InterPro" id="IPR012338">
    <property type="entry name" value="Beta-lactam/transpept-like"/>
</dbReference>
<evidence type="ECO:0000313" key="2">
    <source>
        <dbReference type="EMBL" id="ATQ41305.1"/>
    </source>
</evidence>
<evidence type="ECO:0000259" key="1">
    <source>
        <dbReference type="Pfam" id="PF00144"/>
    </source>
</evidence>
<dbReference type="OrthoDB" id="5377431at2"/>
<organism evidence="2 3">
    <name type="scientific">Caulobacter mirabilis</name>
    <dbReference type="NCBI Taxonomy" id="69666"/>
    <lineage>
        <taxon>Bacteria</taxon>
        <taxon>Pseudomonadati</taxon>
        <taxon>Pseudomonadota</taxon>
        <taxon>Alphaproteobacteria</taxon>
        <taxon>Caulobacterales</taxon>
        <taxon>Caulobacteraceae</taxon>
        <taxon>Caulobacter</taxon>
    </lineage>
</organism>
<gene>
    <name evidence="2" type="ORF">CSW64_02190</name>
</gene>